<sequence>MNKITYILIIILSFLCVQKVPLLISVIFNSNEHTEWTLPCHPEAHWFGGSDGGFFLEIKHKKPPSYYVTAYNEKGSLLFKGAVLVTTNKLNFNSISGIKNEYNKNINSWSIVLKNNDIVSVIPEQEKEFLNDKM</sequence>
<organism evidence="1">
    <name type="scientific">Salmonella montevideo</name>
    <dbReference type="NCBI Taxonomy" id="115981"/>
    <lineage>
        <taxon>Bacteria</taxon>
        <taxon>Pseudomonadati</taxon>
        <taxon>Pseudomonadota</taxon>
        <taxon>Gammaproteobacteria</taxon>
        <taxon>Enterobacterales</taxon>
        <taxon>Enterobacteriaceae</taxon>
        <taxon>Salmonella</taxon>
    </lineage>
</organism>
<dbReference type="EMBL" id="AALGYR010000001">
    <property type="protein sequence ID" value="ECZ5259603.1"/>
    <property type="molecule type" value="Genomic_DNA"/>
</dbReference>
<name>A0A624AY88_SALMO</name>
<proteinExistence type="predicted"/>
<dbReference type="AlphaFoldDB" id="A0A624AY88"/>
<gene>
    <name evidence="1" type="ORF">AHQ27_01470</name>
</gene>
<comment type="caution">
    <text evidence="1">The sequence shown here is derived from an EMBL/GenBank/DDBJ whole genome shotgun (WGS) entry which is preliminary data.</text>
</comment>
<accession>A0A624AY88</accession>
<protein>
    <submittedName>
        <fullName evidence="1">Uncharacterized protein</fullName>
    </submittedName>
</protein>
<evidence type="ECO:0000313" key="1">
    <source>
        <dbReference type="EMBL" id="ECZ5259603.1"/>
    </source>
</evidence>
<reference evidence="1" key="1">
    <citation type="submission" date="2018-07" db="EMBL/GenBank/DDBJ databases">
        <authorList>
            <consortium name="GenomeTrakr network: Whole genome sequencing for foodborne pathogen traceback"/>
        </authorList>
    </citation>
    <scope>NUCLEOTIDE SEQUENCE</scope>
    <source>
        <strain evidence="1">FDA00000044</strain>
    </source>
</reference>